<dbReference type="KEGG" id="ssub:CP968_02645"/>
<proteinExistence type="predicted"/>
<reference evidence="4" key="3">
    <citation type="submission" date="2020-09" db="EMBL/GenBank/DDBJ databases">
        <authorList>
            <person name="Sun Q."/>
            <person name="Ohkuma M."/>
        </authorList>
    </citation>
    <scope>NUCLEOTIDE SEQUENCE</scope>
    <source>
        <strain evidence="4">JCM 4834</strain>
    </source>
</reference>
<dbReference type="InterPro" id="IPR046542">
    <property type="entry name" value="DUF6801"/>
</dbReference>
<dbReference type="Proteomes" id="UP000634660">
    <property type="component" value="Unassembled WGS sequence"/>
</dbReference>
<accession>A0A5P2UIM4</accession>
<feature type="compositionally biased region" description="Basic and acidic residues" evidence="1">
    <location>
        <begin position="252"/>
        <end position="267"/>
    </location>
</feature>
<dbReference type="OrthoDB" id="3821392at2"/>
<feature type="region of interest" description="Disordered" evidence="1">
    <location>
        <begin position="202"/>
        <end position="286"/>
    </location>
</feature>
<evidence type="ECO:0000256" key="2">
    <source>
        <dbReference type="SAM" id="SignalP"/>
    </source>
</evidence>
<gene>
    <name evidence="5" type="ORF">CP968_02645</name>
    <name evidence="4" type="ORF">GCM10010371_02190</name>
</gene>
<evidence type="ECO:0000313" key="5">
    <source>
        <dbReference type="EMBL" id="QEU77334.1"/>
    </source>
</evidence>
<keyword evidence="2" id="KW-0732">Signal</keyword>
<evidence type="ECO:0000313" key="6">
    <source>
        <dbReference type="Proteomes" id="UP000326831"/>
    </source>
</evidence>
<dbReference type="AlphaFoldDB" id="A0A5P2UIM4"/>
<feature type="chain" id="PRO_5044622736" description="DUF6801 domain-containing protein" evidence="2">
    <location>
        <begin position="36"/>
        <end position="535"/>
    </location>
</feature>
<feature type="signal peptide" evidence="2">
    <location>
        <begin position="1"/>
        <end position="35"/>
    </location>
</feature>
<organism evidence="5 6">
    <name type="scientific">Streptomyces subrutilus</name>
    <dbReference type="NCBI Taxonomy" id="36818"/>
    <lineage>
        <taxon>Bacteria</taxon>
        <taxon>Bacillati</taxon>
        <taxon>Actinomycetota</taxon>
        <taxon>Actinomycetes</taxon>
        <taxon>Kitasatosporales</taxon>
        <taxon>Streptomycetaceae</taxon>
        <taxon>Streptomyces</taxon>
    </lineage>
</organism>
<name>A0A5P2UIM4_9ACTN</name>
<dbReference type="EMBL" id="CP023701">
    <property type="protein sequence ID" value="QEU77334.1"/>
    <property type="molecule type" value="Genomic_DNA"/>
</dbReference>
<keyword evidence="6" id="KW-1185">Reference proteome</keyword>
<evidence type="ECO:0000313" key="4">
    <source>
        <dbReference type="EMBL" id="GGZ46581.1"/>
    </source>
</evidence>
<evidence type="ECO:0000259" key="3">
    <source>
        <dbReference type="Pfam" id="PF20611"/>
    </source>
</evidence>
<dbReference type="Pfam" id="PF20611">
    <property type="entry name" value="DUF6801"/>
    <property type="match status" value="1"/>
</dbReference>
<dbReference type="EMBL" id="BMVX01000001">
    <property type="protein sequence ID" value="GGZ46581.1"/>
    <property type="molecule type" value="Genomic_DNA"/>
</dbReference>
<evidence type="ECO:0000256" key="1">
    <source>
        <dbReference type="SAM" id="MobiDB-lite"/>
    </source>
</evidence>
<protein>
    <recommendedName>
        <fullName evidence="3">DUF6801 domain-containing protein</fullName>
    </recommendedName>
</protein>
<dbReference type="Proteomes" id="UP000326831">
    <property type="component" value="Chromosome"/>
</dbReference>
<sequence length="535" mass="54170">MTGHRPALRTPRGRARGAAIAAFVALAPLIPSAAAAVGSQEITAKLPYDCALPSGTQRAAVRVTAAFPDRAKAGEAIRPTGVTTTVELPAAAVADLTALKATTVVPETRLALDVAQHEAKAQALWRGTARPVPLPAEGTLTLTTTGDAPAVTAAADGDLTLTATGLAVDLALGTADGAPTAPPSLSLACTLAKDADGHGLLATVPIGPATGTPAPSGSPSPSAPTAPASGRPTDPASPSGSAAPGAPGAPGGKDKDKDKDKAPKVGDARAGLAADRPPAPPCVKENPTDKSLNAYITGYSNVRKLAGASLIPVSCVQIEQGDPEISFPPDGSIHLLQKSDAYLDYQGRKQTPPFTSTFLTFGFTPTTATMILEQAGPMTVASDVLLVFPDNIAETYVRAPLVLRVLNVEVNGTRLDVGPSCRTETPLSSPEPDPATYPGPHLVMLGKGQLINGTDATGYVLTSGGPLTGEVTIPAFTGCGAGGENLDRLLTASISGSGNYVKQIQGQTCAVGVEVPTEGQCTEDRQPYVVPAPER</sequence>
<feature type="domain" description="DUF6801" evidence="3">
    <location>
        <begin position="48"/>
        <end position="196"/>
    </location>
</feature>
<dbReference type="RefSeq" id="WP_150516431.1">
    <property type="nucleotide sequence ID" value="NZ_BMVX01000001.1"/>
</dbReference>
<reference evidence="5 6" key="2">
    <citation type="submission" date="2017-09" db="EMBL/GenBank/DDBJ databases">
        <authorList>
            <person name="Lee N."/>
            <person name="Cho B.-K."/>
        </authorList>
    </citation>
    <scope>NUCLEOTIDE SEQUENCE [LARGE SCALE GENOMIC DNA]</scope>
    <source>
        <strain evidence="5 6">ATCC 27467</strain>
    </source>
</reference>
<feature type="compositionally biased region" description="Low complexity" evidence="1">
    <location>
        <begin position="225"/>
        <end position="246"/>
    </location>
</feature>
<reference evidence="4" key="1">
    <citation type="journal article" date="2014" name="Int. J. Syst. Evol. Microbiol.">
        <title>Complete genome sequence of Corynebacterium casei LMG S-19264T (=DSM 44701T), isolated from a smear-ripened cheese.</title>
        <authorList>
            <consortium name="US DOE Joint Genome Institute (JGI-PGF)"/>
            <person name="Walter F."/>
            <person name="Albersmeier A."/>
            <person name="Kalinowski J."/>
            <person name="Ruckert C."/>
        </authorList>
    </citation>
    <scope>NUCLEOTIDE SEQUENCE</scope>
    <source>
        <strain evidence="4">JCM 4834</strain>
    </source>
</reference>